<protein>
    <submittedName>
        <fullName evidence="5">Hypoxic response protein 1</fullName>
    </submittedName>
</protein>
<feature type="region of interest" description="Disordered" evidence="3">
    <location>
        <begin position="1"/>
        <end position="22"/>
    </location>
</feature>
<dbReference type="InterPro" id="IPR000644">
    <property type="entry name" value="CBS_dom"/>
</dbReference>
<evidence type="ECO:0000256" key="1">
    <source>
        <dbReference type="ARBA" id="ARBA00023122"/>
    </source>
</evidence>
<dbReference type="InterPro" id="IPR046342">
    <property type="entry name" value="CBS_dom_sf"/>
</dbReference>
<reference evidence="5" key="1">
    <citation type="submission" date="2023-03" db="EMBL/GenBank/DDBJ databases">
        <title>Actinorhabdospora filicis NBRC 111898.</title>
        <authorList>
            <person name="Ichikawa N."/>
            <person name="Sato H."/>
            <person name="Tonouchi N."/>
        </authorList>
    </citation>
    <scope>NUCLEOTIDE SEQUENCE</scope>
    <source>
        <strain evidence="5">NBRC 111898</strain>
    </source>
</reference>
<feature type="domain" description="CBS" evidence="4">
    <location>
        <begin position="34"/>
        <end position="91"/>
    </location>
</feature>
<dbReference type="PROSITE" id="PS51371">
    <property type="entry name" value="CBS"/>
    <property type="match status" value="2"/>
</dbReference>
<evidence type="ECO:0000256" key="2">
    <source>
        <dbReference type="PROSITE-ProRule" id="PRU00703"/>
    </source>
</evidence>
<name>A0A9W6W3X4_9ACTN</name>
<evidence type="ECO:0000313" key="6">
    <source>
        <dbReference type="Proteomes" id="UP001165079"/>
    </source>
</evidence>
<dbReference type="InterPro" id="IPR051257">
    <property type="entry name" value="Diverse_CBS-Domain"/>
</dbReference>
<dbReference type="AlphaFoldDB" id="A0A9W6W3X4"/>
<dbReference type="Proteomes" id="UP001165079">
    <property type="component" value="Unassembled WGS sequence"/>
</dbReference>
<dbReference type="CDD" id="cd04622">
    <property type="entry name" value="CBS_pair_HRP1_like"/>
    <property type="match status" value="1"/>
</dbReference>
<gene>
    <name evidence="5" type="primary">hrp1</name>
    <name evidence="5" type="ORF">Afil01_34440</name>
</gene>
<sequence>MSPFSHTRVRPARTVPVRGSETEVSAMSTARDMMHPGADCVGAEQTLAEAARMMAERQVGSLPVCGADERLQGIITDRDIVTKCVALGHDPGDCTAGELATGDLAWVRGDADQAEVLELMTRRGVRRVPVIDDRRLVGMISEADLARHLDDAALTGFVHDIYGAPPNN</sequence>
<keyword evidence="1 2" id="KW-0129">CBS domain</keyword>
<keyword evidence="6" id="KW-1185">Reference proteome</keyword>
<evidence type="ECO:0000313" key="5">
    <source>
        <dbReference type="EMBL" id="GLZ78637.1"/>
    </source>
</evidence>
<dbReference type="PANTHER" id="PTHR43080">
    <property type="entry name" value="CBS DOMAIN-CONTAINING PROTEIN CBSX3, MITOCHONDRIAL"/>
    <property type="match status" value="1"/>
</dbReference>
<accession>A0A9W6W3X4</accession>
<dbReference type="EMBL" id="BSTX01000002">
    <property type="protein sequence ID" value="GLZ78637.1"/>
    <property type="molecule type" value="Genomic_DNA"/>
</dbReference>
<feature type="domain" description="CBS" evidence="4">
    <location>
        <begin position="99"/>
        <end position="161"/>
    </location>
</feature>
<organism evidence="5 6">
    <name type="scientific">Actinorhabdospora filicis</name>
    <dbReference type="NCBI Taxonomy" id="1785913"/>
    <lineage>
        <taxon>Bacteria</taxon>
        <taxon>Bacillati</taxon>
        <taxon>Actinomycetota</taxon>
        <taxon>Actinomycetes</taxon>
        <taxon>Micromonosporales</taxon>
        <taxon>Micromonosporaceae</taxon>
        <taxon>Actinorhabdospora</taxon>
    </lineage>
</organism>
<dbReference type="Pfam" id="PF00571">
    <property type="entry name" value="CBS"/>
    <property type="match status" value="2"/>
</dbReference>
<dbReference type="SUPFAM" id="SSF54631">
    <property type="entry name" value="CBS-domain pair"/>
    <property type="match status" value="1"/>
</dbReference>
<dbReference type="SMART" id="SM00116">
    <property type="entry name" value="CBS"/>
    <property type="match status" value="2"/>
</dbReference>
<evidence type="ECO:0000259" key="4">
    <source>
        <dbReference type="PROSITE" id="PS51371"/>
    </source>
</evidence>
<evidence type="ECO:0000256" key="3">
    <source>
        <dbReference type="SAM" id="MobiDB-lite"/>
    </source>
</evidence>
<dbReference type="Gene3D" id="3.10.580.10">
    <property type="entry name" value="CBS-domain"/>
    <property type="match status" value="1"/>
</dbReference>
<proteinExistence type="predicted"/>
<comment type="caution">
    <text evidence="5">The sequence shown here is derived from an EMBL/GenBank/DDBJ whole genome shotgun (WGS) entry which is preliminary data.</text>
</comment>
<dbReference type="PANTHER" id="PTHR43080:SF2">
    <property type="entry name" value="CBS DOMAIN-CONTAINING PROTEIN"/>
    <property type="match status" value="1"/>
</dbReference>